<dbReference type="Gene3D" id="1.20.920.10">
    <property type="entry name" value="Bromodomain-like"/>
    <property type="match status" value="1"/>
</dbReference>
<evidence type="ECO:0000259" key="3">
    <source>
        <dbReference type="PROSITE" id="PS50014"/>
    </source>
</evidence>
<dbReference type="Proteomes" id="UP000797356">
    <property type="component" value="Chromosome 16"/>
</dbReference>
<dbReference type="InterPro" id="IPR036427">
    <property type="entry name" value="Bromodomain-like_sf"/>
</dbReference>
<dbReference type="Pfam" id="PF00439">
    <property type="entry name" value="Bromodomain"/>
    <property type="match status" value="1"/>
</dbReference>
<sequence length="400" mass="44462">MVSLRKDTNELFTMPDDVQINDDYSERVKKPGDFATLRQKHKDGMYQTLEQFESDVYMVFRKAITSNATDSIPHREALYSIECSTSCTEQRRCTYRLGSDSSEPIFPMVSRQPTQLIYNNGAPSYKASLMHFVKDAGLLARRAAANKCQEYAQREKSLSVPLQQTPYTLTDKNSSFPTFCSWSRNPNSGTDSAVSSAAMATCFLPAIARFFGDSCLPSSNTNEKEPTIFSGMDCSSLGVNDMLDPGLVGGPNRKLETNELLRLFSLIGTPQFLERSKITLASNSSKVTKPDQSFNSFLSGEGAHTVTTEEPKQVVLSSMIQTGQCWRLEQTRRTSMSNLPSWKSQLSELKPLGQKRLAGPEPCLRLASKTSSSITLGFSEYASSGHPFRQSTLNQFRSPK</sequence>
<dbReference type="PANTHER" id="PTHR22881:SF26">
    <property type="entry name" value="BROMODOMAIN CONTAINING PROTEIN, EXPRESSED"/>
    <property type="match status" value="1"/>
</dbReference>
<organism evidence="4 5">
    <name type="scientific">Cocos nucifera</name>
    <name type="common">Coconut palm</name>
    <dbReference type="NCBI Taxonomy" id="13894"/>
    <lineage>
        <taxon>Eukaryota</taxon>
        <taxon>Viridiplantae</taxon>
        <taxon>Streptophyta</taxon>
        <taxon>Embryophyta</taxon>
        <taxon>Tracheophyta</taxon>
        <taxon>Spermatophyta</taxon>
        <taxon>Magnoliopsida</taxon>
        <taxon>Liliopsida</taxon>
        <taxon>Arecaceae</taxon>
        <taxon>Arecoideae</taxon>
        <taxon>Cocoseae</taxon>
        <taxon>Attaleinae</taxon>
        <taxon>Cocos</taxon>
    </lineage>
</organism>
<feature type="domain" description="Bromo" evidence="3">
    <location>
        <begin position="4"/>
        <end position="74"/>
    </location>
</feature>
<evidence type="ECO:0000256" key="2">
    <source>
        <dbReference type="PROSITE-ProRule" id="PRU00035"/>
    </source>
</evidence>
<evidence type="ECO:0000313" key="5">
    <source>
        <dbReference type="Proteomes" id="UP000797356"/>
    </source>
</evidence>
<dbReference type="OrthoDB" id="21449at2759"/>
<comment type="caution">
    <text evidence="4">The sequence shown here is derived from an EMBL/GenBank/DDBJ whole genome shotgun (WGS) entry which is preliminary data.</text>
</comment>
<keyword evidence="5" id="KW-1185">Reference proteome</keyword>
<name>A0A8K0IZI7_COCNU</name>
<dbReference type="PANTHER" id="PTHR22881">
    <property type="entry name" value="BROMODOMAIN CONTAINING PROTEIN"/>
    <property type="match status" value="1"/>
</dbReference>
<reference evidence="4" key="2">
    <citation type="submission" date="2019-07" db="EMBL/GenBank/DDBJ databases">
        <authorList>
            <person name="Yang Y."/>
            <person name="Bocs S."/>
            <person name="Baudouin L."/>
        </authorList>
    </citation>
    <scope>NUCLEOTIDE SEQUENCE</scope>
    <source>
        <tissue evidence="4">Spear leaf of Hainan Tall coconut</tissue>
    </source>
</reference>
<dbReference type="InterPro" id="IPR051831">
    <property type="entry name" value="Bromodomain_contain_prot"/>
</dbReference>
<gene>
    <name evidence="4" type="ORF">COCNU_16G005510</name>
</gene>
<keyword evidence="1 2" id="KW-0103">Bromodomain</keyword>
<dbReference type="SUPFAM" id="SSF47370">
    <property type="entry name" value="Bromodomain"/>
    <property type="match status" value="1"/>
</dbReference>
<accession>A0A8K0IZI7</accession>
<evidence type="ECO:0000313" key="4">
    <source>
        <dbReference type="EMBL" id="KAG1371457.1"/>
    </source>
</evidence>
<dbReference type="AlphaFoldDB" id="A0A8K0IZI7"/>
<protein>
    <submittedName>
        <fullName evidence="4">Putative Bromodomain-containing protein 1</fullName>
    </submittedName>
</protein>
<dbReference type="PROSITE" id="PS50014">
    <property type="entry name" value="BROMODOMAIN_2"/>
    <property type="match status" value="1"/>
</dbReference>
<dbReference type="InterPro" id="IPR001487">
    <property type="entry name" value="Bromodomain"/>
</dbReference>
<dbReference type="EMBL" id="CM017887">
    <property type="protein sequence ID" value="KAG1371457.1"/>
    <property type="molecule type" value="Genomic_DNA"/>
</dbReference>
<evidence type="ECO:0000256" key="1">
    <source>
        <dbReference type="ARBA" id="ARBA00023117"/>
    </source>
</evidence>
<proteinExistence type="predicted"/>
<reference evidence="4" key="1">
    <citation type="journal article" date="2017" name="Gigascience">
        <title>The genome draft of coconut (Cocos nucifera).</title>
        <authorList>
            <person name="Xiao Y."/>
            <person name="Xu P."/>
            <person name="Fan H."/>
            <person name="Baudouin L."/>
            <person name="Xia W."/>
            <person name="Bocs S."/>
            <person name="Xu J."/>
            <person name="Li Q."/>
            <person name="Guo A."/>
            <person name="Zhou L."/>
            <person name="Li J."/>
            <person name="Wu Y."/>
            <person name="Ma Z."/>
            <person name="Armero A."/>
            <person name="Issali A.E."/>
            <person name="Liu N."/>
            <person name="Peng M."/>
            <person name="Yang Y."/>
        </authorList>
    </citation>
    <scope>NUCLEOTIDE SEQUENCE</scope>
    <source>
        <tissue evidence="4">Spear leaf of Hainan Tall coconut</tissue>
    </source>
</reference>
<dbReference type="CDD" id="cd04369">
    <property type="entry name" value="Bromodomain"/>
    <property type="match status" value="1"/>
</dbReference>